<evidence type="ECO:0000256" key="4">
    <source>
        <dbReference type="ARBA" id="ARBA00023136"/>
    </source>
</evidence>
<dbReference type="EMBL" id="CAXAMN010025328">
    <property type="protein sequence ID" value="CAK9094337.1"/>
    <property type="molecule type" value="Genomic_DNA"/>
</dbReference>
<name>A0ABP0R1A8_9DINO</name>
<feature type="transmembrane region" description="Helical" evidence="5">
    <location>
        <begin position="469"/>
        <end position="488"/>
    </location>
</feature>
<dbReference type="InterPro" id="IPR011547">
    <property type="entry name" value="SLC26A/SulP_dom"/>
</dbReference>
<dbReference type="Gene3D" id="1.20.120.1630">
    <property type="match status" value="1"/>
</dbReference>
<keyword evidence="8" id="KW-1185">Reference proteome</keyword>
<dbReference type="Pfam" id="PF01740">
    <property type="entry name" value="STAS"/>
    <property type="match status" value="1"/>
</dbReference>
<feature type="transmembrane region" description="Helical" evidence="5">
    <location>
        <begin position="651"/>
        <end position="672"/>
    </location>
</feature>
<feature type="transmembrane region" description="Helical" evidence="5">
    <location>
        <begin position="409"/>
        <end position="426"/>
    </location>
</feature>
<evidence type="ECO:0000256" key="2">
    <source>
        <dbReference type="ARBA" id="ARBA00022692"/>
    </source>
</evidence>
<feature type="transmembrane region" description="Helical" evidence="5">
    <location>
        <begin position="74"/>
        <end position="95"/>
    </location>
</feature>
<dbReference type="Pfam" id="PF00916">
    <property type="entry name" value="Sulfate_transp"/>
    <property type="match status" value="1"/>
</dbReference>
<feature type="transmembrane region" description="Helical" evidence="5">
    <location>
        <begin position="349"/>
        <end position="370"/>
    </location>
</feature>
<evidence type="ECO:0000256" key="1">
    <source>
        <dbReference type="ARBA" id="ARBA00004141"/>
    </source>
</evidence>
<feature type="transmembrane region" description="Helical" evidence="5">
    <location>
        <begin position="684"/>
        <end position="702"/>
    </location>
</feature>
<feature type="transmembrane region" description="Helical" evidence="5">
    <location>
        <begin position="734"/>
        <end position="752"/>
    </location>
</feature>
<feature type="transmembrane region" description="Helical" evidence="5">
    <location>
        <begin position="20"/>
        <end position="36"/>
    </location>
</feature>
<dbReference type="PROSITE" id="PS50244">
    <property type="entry name" value="S5A_REDUCTASE"/>
    <property type="match status" value="1"/>
</dbReference>
<organism evidence="7 8">
    <name type="scientific">Durusdinium trenchii</name>
    <dbReference type="NCBI Taxonomy" id="1381693"/>
    <lineage>
        <taxon>Eukaryota</taxon>
        <taxon>Sar</taxon>
        <taxon>Alveolata</taxon>
        <taxon>Dinophyceae</taxon>
        <taxon>Suessiales</taxon>
        <taxon>Symbiodiniaceae</taxon>
        <taxon>Durusdinium</taxon>
    </lineage>
</organism>
<keyword evidence="3 5" id="KW-1133">Transmembrane helix</keyword>
<comment type="subcellular location">
    <subcellularLocation>
        <location evidence="1">Membrane</location>
        <topology evidence="1">Multi-pass membrane protein</topology>
    </subcellularLocation>
</comment>
<dbReference type="InterPro" id="IPR052706">
    <property type="entry name" value="Membrane-Transporter-like"/>
</dbReference>
<comment type="caution">
    <text evidence="7">The sequence shown here is derived from an EMBL/GenBank/DDBJ whole genome shotgun (WGS) entry which is preliminary data.</text>
</comment>
<feature type="transmembrane region" description="Helical" evidence="5">
    <location>
        <begin position="709"/>
        <end position="728"/>
    </location>
</feature>
<evidence type="ECO:0000256" key="5">
    <source>
        <dbReference type="SAM" id="Phobius"/>
    </source>
</evidence>
<feature type="domain" description="STAS" evidence="6">
    <location>
        <begin position="819"/>
        <end position="956"/>
    </location>
</feature>
<keyword evidence="2 5" id="KW-0812">Transmembrane</keyword>
<sequence length="1172" mass="130472">MSVPKGHWFHYVSVAGNLHPLESLVVYALGLGIWMAPPELKTLFYTNCWVQAALFLPFVQLPVALTGHMAYVDIAWPSGLVAIALVAFLNGSGFWPRRWLMSACYLLHGGRMALGALVMFGQSTNFTYRFAEDLPRYRYAKHKWSQIDGMPESHWWLKMQQETLGQGFSNSVLLCVPAFLTVSNPAEGLHLLEWMGLGIWLGGWMFESAADLQKISFMEEQQRLRREGLNPGSPATLGLAPCDRYFLWTLCRHPNYFGEWTAWLGLAIAALPSLTSEPLQGHVLARRRLNFRSAKSLSLPLLPLSADEAKPERTSQVRALHADTLVVEACQAPAAPEALLGRARLVRNVFAALVACFMGATDGLSLGGLLFPSSPTYPNHDYQALGMSIGLLTTLVANAGSLMGSEIKFGVAGASIPTVIILAEYFKTLGPAKCATIYTMAAICTVLIGGCVWLVGHLRLARLVKACPFVIYGGFMAGTGAVLLQYALNLMTPGFASLVELGSYTCLFELKCLHEWLPGCLAGIGMFTLRARNVKLPYISQDLLIPSILLAEAGVFFLWMLVSGTGLEAARGQGLLFPVQMPQHPVFYRIWTQHWQSEPVDWQEFLSPTFWLTVVNAACISALTAVMNIFGTASSTQIRVDIDQEMMLHGIYNMGSGLLSGLSANMVMSFSITCRTLGADGQQFQILLFIFSCLVFVSGDYVVAVLPKLLPGSVLVWLSLELMAFWVWDSLRFLRAYEYCLVWVMILMYVILGTAPMMLFGFISVAGIVQAQLATIPVLGSRQTLGKLRSPRLHTTCDREYLNRVGSQAEVWRLRTAYLYFASMRQIVQALEHFSQQRHVSYRRHPSAGADDFPLDLPEFSFSHVVSCEARAHPEYIILDLELVSQMESTAISAFQEVLSVANELGCSLILANVDESVYLQMRSFGLPILDLQDQIPTDASALLMANTVEDALEMVEDAFLRKYQPAPGHCRGHTHFGIRSKLASSVNPCSPLFGVWLDFHVWLESSYESYKPELLAQLEPFLEIRHLKQNDLLYEAPHFRHSHGAQGAWMTEAAECRVPLVWLLQGGVDHLWNPHSETEQSVRAFQDMHRLTPKRPFEKARITETTGSWCAGPFSTMRAFLAQTAHPGTLIATDASTVAILRQEKYDELSTDLRKMLNAYLLRQWPIYVRT</sequence>
<dbReference type="Proteomes" id="UP001642484">
    <property type="component" value="Unassembled WGS sequence"/>
</dbReference>
<accession>A0ABP0R1A8</accession>
<evidence type="ECO:0000259" key="6">
    <source>
        <dbReference type="PROSITE" id="PS50801"/>
    </source>
</evidence>
<dbReference type="SUPFAM" id="SSF52091">
    <property type="entry name" value="SpoIIaa-like"/>
    <property type="match status" value="1"/>
</dbReference>
<reference evidence="7 8" key="1">
    <citation type="submission" date="2024-02" db="EMBL/GenBank/DDBJ databases">
        <authorList>
            <person name="Chen Y."/>
            <person name="Shah S."/>
            <person name="Dougan E. K."/>
            <person name="Thang M."/>
            <person name="Chan C."/>
        </authorList>
    </citation>
    <scope>NUCLEOTIDE SEQUENCE [LARGE SCALE GENOMIC DNA]</scope>
</reference>
<dbReference type="PANTHER" id="PTHR43310:SF1">
    <property type="entry name" value="SULFATE TRANSPORTER YBAR-RELATED"/>
    <property type="match status" value="1"/>
</dbReference>
<feature type="transmembrane region" description="Helical" evidence="5">
    <location>
        <begin position="438"/>
        <end position="457"/>
    </location>
</feature>
<dbReference type="InterPro" id="IPR010721">
    <property type="entry name" value="UstE-like"/>
</dbReference>
<gene>
    <name evidence="7" type="ORF">CCMP2556_LOCUS44998</name>
</gene>
<dbReference type="InterPro" id="IPR036513">
    <property type="entry name" value="STAS_dom_sf"/>
</dbReference>
<dbReference type="Pfam" id="PF06966">
    <property type="entry name" value="DUF1295"/>
    <property type="match status" value="1"/>
</dbReference>
<evidence type="ECO:0000313" key="8">
    <source>
        <dbReference type="Proteomes" id="UP001642484"/>
    </source>
</evidence>
<dbReference type="PROSITE" id="PS50801">
    <property type="entry name" value="STAS"/>
    <property type="match status" value="1"/>
</dbReference>
<feature type="transmembrane region" description="Helical" evidence="5">
    <location>
        <begin position="382"/>
        <end position="402"/>
    </location>
</feature>
<evidence type="ECO:0000313" key="7">
    <source>
        <dbReference type="EMBL" id="CAK9094337.1"/>
    </source>
</evidence>
<keyword evidence="4 5" id="KW-0472">Membrane</keyword>
<protein>
    <recommendedName>
        <fullName evidence="6">STAS domain-containing protein</fullName>
    </recommendedName>
</protein>
<feature type="transmembrane region" description="Helical" evidence="5">
    <location>
        <begin position="543"/>
        <end position="562"/>
    </location>
</feature>
<evidence type="ECO:0000256" key="3">
    <source>
        <dbReference type="ARBA" id="ARBA00022989"/>
    </source>
</evidence>
<dbReference type="InterPro" id="IPR002645">
    <property type="entry name" value="STAS_dom"/>
</dbReference>
<feature type="transmembrane region" description="Helical" evidence="5">
    <location>
        <begin position="48"/>
        <end position="68"/>
    </location>
</feature>
<proteinExistence type="predicted"/>
<feature type="transmembrane region" description="Helical" evidence="5">
    <location>
        <begin position="610"/>
        <end position="630"/>
    </location>
</feature>
<dbReference type="PANTHER" id="PTHR43310">
    <property type="entry name" value="SULFATE TRANSPORTER YBAR-RELATED"/>
    <property type="match status" value="1"/>
</dbReference>
<dbReference type="Gene3D" id="3.30.750.24">
    <property type="entry name" value="STAS domain"/>
    <property type="match status" value="1"/>
</dbReference>